<dbReference type="OrthoDB" id="3568721at2"/>
<accession>A0A542EBR7</accession>
<sequence length="102" mass="10910">MTNRLGRAAAASLASALLLGGLTACSSEPAVKEKDVEKQIEQRIKSTNPDKEVKDVNCDDDLKAKVGEEVKCEAEVAGSKQKFKAVVKSVNGKTVNYSVEKD</sequence>
<dbReference type="PROSITE" id="PS51257">
    <property type="entry name" value="PROKAR_LIPOPROTEIN"/>
    <property type="match status" value="1"/>
</dbReference>
<evidence type="ECO:0000256" key="1">
    <source>
        <dbReference type="SAM" id="SignalP"/>
    </source>
</evidence>
<feature type="signal peptide" evidence="1">
    <location>
        <begin position="1"/>
        <end position="26"/>
    </location>
</feature>
<dbReference type="EMBL" id="VFMO01000001">
    <property type="protein sequence ID" value="TQJ12716.1"/>
    <property type="molecule type" value="Genomic_DNA"/>
</dbReference>
<gene>
    <name evidence="3" type="ORF">FB459_0078</name>
</gene>
<feature type="domain" description="DUF4333" evidence="2">
    <location>
        <begin position="22"/>
        <end position="92"/>
    </location>
</feature>
<evidence type="ECO:0000313" key="3">
    <source>
        <dbReference type="EMBL" id="TQJ12716.1"/>
    </source>
</evidence>
<organism evidence="3 4">
    <name type="scientific">Yimella lutea</name>
    <dbReference type="NCBI Taxonomy" id="587872"/>
    <lineage>
        <taxon>Bacteria</taxon>
        <taxon>Bacillati</taxon>
        <taxon>Actinomycetota</taxon>
        <taxon>Actinomycetes</taxon>
        <taxon>Micrococcales</taxon>
        <taxon>Dermacoccaceae</taxon>
        <taxon>Yimella</taxon>
    </lineage>
</organism>
<comment type="caution">
    <text evidence="3">The sequence shown here is derived from an EMBL/GenBank/DDBJ whole genome shotgun (WGS) entry which is preliminary data.</text>
</comment>
<reference evidence="3 4" key="1">
    <citation type="submission" date="2019-06" db="EMBL/GenBank/DDBJ databases">
        <title>Sequencing the genomes of 1000 actinobacteria strains.</title>
        <authorList>
            <person name="Klenk H.-P."/>
        </authorList>
    </citation>
    <scope>NUCLEOTIDE SEQUENCE [LARGE SCALE GENOMIC DNA]</scope>
    <source>
        <strain evidence="3 4">DSM 19828</strain>
    </source>
</reference>
<evidence type="ECO:0000259" key="2">
    <source>
        <dbReference type="Pfam" id="PF14230"/>
    </source>
</evidence>
<dbReference type="AlphaFoldDB" id="A0A542EBR7"/>
<name>A0A542EBR7_9MICO</name>
<dbReference type="Pfam" id="PF14230">
    <property type="entry name" value="DUF4333"/>
    <property type="match status" value="1"/>
</dbReference>
<dbReference type="Proteomes" id="UP000320806">
    <property type="component" value="Unassembled WGS sequence"/>
</dbReference>
<dbReference type="InterPro" id="IPR025637">
    <property type="entry name" value="DUF4333"/>
</dbReference>
<dbReference type="RefSeq" id="WP_141927053.1">
    <property type="nucleotide sequence ID" value="NZ_BAABCI010000004.1"/>
</dbReference>
<proteinExistence type="predicted"/>
<protein>
    <submittedName>
        <fullName evidence="3">Uncharacterized protein DUF4333</fullName>
    </submittedName>
</protein>
<evidence type="ECO:0000313" key="4">
    <source>
        <dbReference type="Proteomes" id="UP000320806"/>
    </source>
</evidence>
<feature type="chain" id="PRO_5021803913" evidence="1">
    <location>
        <begin position="27"/>
        <end position="102"/>
    </location>
</feature>
<keyword evidence="4" id="KW-1185">Reference proteome</keyword>
<keyword evidence="1" id="KW-0732">Signal</keyword>